<dbReference type="Gene3D" id="3.30.10.10">
    <property type="entry name" value="Trypsin Inhibitor V, subunit A"/>
    <property type="match status" value="1"/>
</dbReference>
<dbReference type="Proteomes" id="UP000015453">
    <property type="component" value="Unassembled WGS sequence"/>
</dbReference>
<name>S8DUF1_9LAMI</name>
<dbReference type="SUPFAM" id="SSF54654">
    <property type="entry name" value="CI-2 family of serine protease inhibitors"/>
    <property type="match status" value="1"/>
</dbReference>
<dbReference type="PANTHER" id="PTHR33091">
    <property type="entry name" value="PROTEIN, PUTATIVE, EXPRESSED-RELATED"/>
    <property type="match status" value="1"/>
</dbReference>
<dbReference type="InterPro" id="IPR000864">
    <property type="entry name" value="Prot_inh_pot1"/>
</dbReference>
<accession>S8DUF1</accession>
<evidence type="ECO:0000256" key="3">
    <source>
        <dbReference type="ARBA" id="ARBA00022900"/>
    </source>
</evidence>
<keyword evidence="3" id="KW-0722">Serine protease inhibitor</keyword>
<organism evidence="4 5">
    <name type="scientific">Genlisea aurea</name>
    <dbReference type="NCBI Taxonomy" id="192259"/>
    <lineage>
        <taxon>Eukaryota</taxon>
        <taxon>Viridiplantae</taxon>
        <taxon>Streptophyta</taxon>
        <taxon>Embryophyta</taxon>
        <taxon>Tracheophyta</taxon>
        <taxon>Spermatophyta</taxon>
        <taxon>Magnoliopsida</taxon>
        <taxon>eudicotyledons</taxon>
        <taxon>Gunneridae</taxon>
        <taxon>Pentapetalae</taxon>
        <taxon>asterids</taxon>
        <taxon>lamiids</taxon>
        <taxon>Lamiales</taxon>
        <taxon>Lentibulariaceae</taxon>
        <taxon>Genlisea</taxon>
    </lineage>
</organism>
<dbReference type="InterPro" id="IPR036354">
    <property type="entry name" value="Prot_inh_pot1_sf"/>
</dbReference>
<reference evidence="4 5" key="1">
    <citation type="journal article" date="2013" name="BMC Genomics">
        <title>The miniature genome of a carnivorous plant Genlisea aurea contains a low number of genes and short non-coding sequences.</title>
        <authorList>
            <person name="Leushkin E.V."/>
            <person name="Sutormin R.A."/>
            <person name="Nabieva E.R."/>
            <person name="Penin A.A."/>
            <person name="Kondrashov A.S."/>
            <person name="Logacheva M.D."/>
        </authorList>
    </citation>
    <scope>NUCLEOTIDE SEQUENCE [LARGE SCALE GENOMIC DNA]</scope>
</reference>
<gene>
    <name evidence="4" type="ORF">M569_11259</name>
</gene>
<dbReference type="PRINTS" id="PR00292">
    <property type="entry name" value="POTATOINHBTR"/>
</dbReference>
<evidence type="ECO:0000313" key="4">
    <source>
        <dbReference type="EMBL" id="EPS63527.1"/>
    </source>
</evidence>
<evidence type="ECO:0000256" key="2">
    <source>
        <dbReference type="ARBA" id="ARBA00022690"/>
    </source>
</evidence>
<evidence type="ECO:0000256" key="1">
    <source>
        <dbReference type="ARBA" id="ARBA00008210"/>
    </source>
</evidence>
<evidence type="ECO:0000313" key="5">
    <source>
        <dbReference type="Proteomes" id="UP000015453"/>
    </source>
</evidence>
<dbReference type="PROSITE" id="PS00285">
    <property type="entry name" value="POTATO_INHIBITOR"/>
    <property type="match status" value="1"/>
</dbReference>
<dbReference type="AlphaFoldDB" id="S8DUF1"/>
<dbReference type="OrthoDB" id="873341at2759"/>
<dbReference type="Pfam" id="PF00280">
    <property type="entry name" value="potato_inhibit"/>
    <property type="match status" value="1"/>
</dbReference>
<keyword evidence="2" id="KW-0646">Protease inhibitor</keyword>
<dbReference type="EMBL" id="AUSU01005426">
    <property type="protein sequence ID" value="EPS63527.1"/>
    <property type="molecule type" value="Genomic_DNA"/>
</dbReference>
<proteinExistence type="inferred from homology"/>
<comment type="caution">
    <text evidence="4">The sequence shown here is derived from an EMBL/GenBank/DDBJ whole genome shotgun (WGS) entry which is preliminary data.</text>
</comment>
<dbReference type="GO" id="GO:0004867">
    <property type="term" value="F:serine-type endopeptidase inhibitor activity"/>
    <property type="evidence" value="ECO:0007669"/>
    <property type="project" value="UniProtKB-KW"/>
</dbReference>
<dbReference type="GO" id="GO:0009611">
    <property type="term" value="P:response to wounding"/>
    <property type="evidence" value="ECO:0007669"/>
    <property type="project" value="InterPro"/>
</dbReference>
<keyword evidence="5" id="KW-1185">Reference proteome</keyword>
<protein>
    <submittedName>
        <fullName evidence="4">Uncharacterized protein</fullName>
    </submittedName>
</protein>
<sequence length="67" mass="7593">LFFWSHEWPELVGVDVEVAVLTILTDNPTVNVVLVPENSLVTFDLCCNRVWLYYDSQNRVSAVPLVG</sequence>
<feature type="non-terminal residue" evidence="4">
    <location>
        <position position="1"/>
    </location>
</feature>
<comment type="similarity">
    <text evidence="1">Belongs to the protease inhibitor I13 (potato type I serine protease inhibitor) family.</text>
</comment>
<dbReference type="PANTHER" id="PTHR33091:SF29">
    <property type="entry name" value="SUBTILISIN INHIBITOR 1"/>
    <property type="match status" value="1"/>
</dbReference>